<sequence length="178" mass="20978">MDQKSNESNTESIAAKPQKITKYYYERLLTEAFRKSWYQNKLEKFNNQEDVKYDNYLKNYAKNQKLIFAVGVVGTVCFDFFVCVPRNLDSRTRFRCALIGICATIIANNRLQKPWKRYAYELEMGKIYEKQLRENNPNLELAFQNIKEEHNAFIKEAKGNQQTKEDSIEIATKTDETS</sequence>
<evidence type="ECO:0000256" key="2">
    <source>
        <dbReference type="SAM" id="Phobius"/>
    </source>
</evidence>
<dbReference type="EMBL" id="CAJZBQ010000020">
    <property type="protein sequence ID" value="CAG9318558.1"/>
    <property type="molecule type" value="Genomic_DNA"/>
</dbReference>
<dbReference type="AlphaFoldDB" id="A0AAU9IY31"/>
<keyword evidence="2" id="KW-1133">Transmembrane helix</keyword>
<proteinExistence type="predicted"/>
<name>A0AAU9IY31_9CILI</name>
<evidence type="ECO:0000313" key="4">
    <source>
        <dbReference type="Proteomes" id="UP001162131"/>
    </source>
</evidence>
<organism evidence="3 4">
    <name type="scientific">Blepharisma stoltei</name>
    <dbReference type="NCBI Taxonomy" id="1481888"/>
    <lineage>
        <taxon>Eukaryota</taxon>
        <taxon>Sar</taxon>
        <taxon>Alveolata</taxon>
        <taxon>Ciliophora</taxon>
        <taxon>Postciliodesmatophora</taxon>
        <taxon>Heterotrichea</taxon>
        <taxon>Heterotrichida</taxon>
        <taxon>Blepharismidae</taxon>
        <taxon>Blepharisma</taxon>
    </lineage>
</organism>
<keyword evidence="2" id="KW-0472">Membrane</keyword>
<evidence type="ECO:0000256" key="1">
    <source>
        <dbReference type="SAM" id="MobiDB-lite"/>
    </source>
</evidence>
<protein>
    <recommendedName>
        <fullName evidence="5">Transmembrane protein</fullName>
    </recommendedName>
</protein>
<evidence type="ECO:0008006" key="5">
    <source>
        <dbReference type="Google" id="ProtNLM"/>
    </source>
</evidence>
<comment type="caution">
    <text evidence="3">The sequence shown here is derived from an EMBL/GenBank/DDBJ whole genome shotgun (WGS) entry which is preliminary data.</text>
</comment>
<gene>
    <name evidence="3" type="ORF">BSTOLATCC_MIC21031</name>
</gene>
<reference evidence="3" key="1">
    <citation type="submission" date="2021-09" db="EMBL/GenBank/DDBJ databases">
        <authorList>
            <consortium name="AG Swart"/>
            <person name="Singh M."/>
            <person name="Singh A."/>
            <person name="Seah K."/>
            <person name="Emmerich C."/>
        </authorList>
    </citation>
    <scope>NUCLEOTIDE SEQUENCE</scope>
    <source>
        <strain evidence="3">ATCC30299</strain>
    </source>
</reference>
<feature type="region of interest" description="Disordered" evidence="1">
    <location>
        <begin position="157"/>
        <end position="178"/>
    </location>
</feature>
<evidence type="ECO:0000313" key="3">
    <source>
        <dbReference type="EMBL" id="CAG9318558.1"/>
    </source>
</evidence>
<keyword evidence="4" id="KW-1185">Reference proteome</keyword>
<accession>A0AAU9IY31</accession>
<keyword evidence="2" id="KW-0812">Transmembrane</keyword>
<dbReference type="Proteomes" id="UP001162131">
    <property type="component" value="Unassembled WGS sequence"/>
</dbReference>
<feature type="transmembrane region" description="Helical" evidence="2">
    <location>
        <begin position="66"/>
        <end position="85"/>
    </location>
</feature>